<comment type="caution">
    <text evidence="1">The sequence shown here is derived from an EMBL/GenBank/DDBJ whole genome shotgun (WGS) entry which is preliminary data.</text>
</comment>
<keyword evidence="2" id="KW-1185">Reference proteome</keyword>
<dbReference type="Proteomes" id="UP000798662">
    <property type="component" value="Chromosome 1"/>
</dbReference>
<evidence type="ECO:0000313" key="2">
    <source>
        <dbReference type="Proteomes" id="UP000798662"/>
    </source>
</evidence>
<organism evidence="1 2">
    <name type="scientific">Pyropia yezoensis</name>
    <name type="common">Susabi-nori</name>
    <name type="synonym">Porphyra yezoensis</name>
    <dbReference type="NCBI Taxonomy" id="2788"/>
    <lineage>
        <taxon>Eukaryota</taxon>
        <taxon>Rhodophyta</taxon>
        <taxon>Bangiophyceae</taxon>
        <taxon>Bangiales</taxon>
        <taxon>Bangiaceae</taxon>
        <taxon>Pyropia</taxon>
    </lineage>
</organism>
<evidence type="ECO:0000313" key="1">
    <source>
        <dbReference type="EMBL" id="KAK1862539.1"/>
    </source>
</evidence>
<accession>A0ACC3BXV4</accession>
<protein>
    <submittedName>
        <fullName evidence="1">Uncharacterized protein</fullName>
    </submittedName>
</protein>
<sequence length="212" mass="22909">MDPNAGGGTDQASGLPPLAWHVLPPYLGVNTATDGNDQRQKRRRTRRRRRVGWGRAPGQPARTLSPLASASSVGVCCRGGESDHSRRRRCHGDGQRRQRLPRCRRLQGGWPWPSVELAYAPISPATAFPVGVGGGGCECDHSRRRRCHDGGQRHQRLRRRHCPRGRCGKKMSSPTRPPPQPQLRPSSSAAVTAGATIAVAAAPWTVPAPPAA</sequence>
<name>A0ACC3BXV4_PYRYE</name>
<gene>
    <name evidence="1" type="ORF">I4F81_005107</name>
</gene>
<dbReference type="EMBL" id="CM020618">
    <property type="protein sequence ID" value="KAK1862539.1"/>
    <property type="molecule type" value="Genomic_DNA"/>
</dbReference>
<reference evidence="1" key="1">
    <citation type="submission" date="2019-11" db="EMBL/GenBank/DDBJ databases">
        <title>Nori genome reveals adaptations in red seaweeds to the harsh intertidal environment.</title>
        <authorList>
            <person name="Wang D."/>
            <person name="Mao Y."/>
        </authorList>
    </citation>
    <scope>NUCLEOTIDE SEQUENCE</scope>
    <source>
        <tissue evidence="1">Gametophyte</tissue>
    </source>
</reference>
<proteinExistence type="predicted"/>